<evidence type="ECO:0000313" key="2">
    <source>
        <dbReference type="EMBL" id="RMZ22497.1"/>
    </source>
</evidence>
<accession>A0A3M7IA75</accession>
<organism evidence="2 3">
    <name type="scientific">Hortaea werneckii</name>
    <name type="common">Black yeast</name>
    <name type="synonym">Cladosporium werneckii</name>
    <dbReference type="NCBI Taxonomy" id="91943"/>
    <lineage>
        <taxon>Eukaryota</taxon>
        <taxon>Fungi</taxon>
        <taxon>Dikarya</taxon>
        <taxon>Ascomycota</taxon>
        <taxon>Pezizomycotina</taxon>
        <taxon>Dothideomycetes</taxon>
        <taxon>Dothideomycetidae</taxon>
        <taxon>Mycosphaerellales</taxon>
        <taxon>Teratosphaeriaceae</taxon>
        <taxon>Hortaea</taxon>
    </lineage>
</organism>
<feature type="signal peptide" evidence="1">
    <location>
        <begin position="1"/>
        <end position="20"/>
    </location>
</feature>
<protein>
    <submittedName>
        <fullName evidence="2">Uncharacterized protein</fullName>
    </submittedName>
</protein>
<keyword evidence="1" id="KW-0732">Signal</keyword>
<dbReference type="EMBL" id="QWIT01000562">
    <property type="protein sequence ID" value="RMZ22497.1"/>
    <property type="molecule type" value="Genomic_DNA"/>
</dbReference>
<dbReference type="OrthoDB" id="3933450at2759"/>
<proteinExistence type="predicted"/>
<feature type="chain" id="PRO_5017951536" evidence="1">
    <location>
        <begin position="21"/>
        <end position="156"/>
    </location>
</feature>
<evidence type="ECO:0000256" key="1">
    <source>
        <dbReference type="SAM" id="SignalP"/>
    </source>
</evidence>
<reference evidence="2 3" key="1">
    <citation type="journal article" date="2018" name="BMC Genomics">
        <title>Genomic evidence for intraspecific hybridization in a clonal and extremely halotolerant yeast.</title>
        <authorList>
            <person name="Gostincar C."/>
            <person name="Stajich J.E."/>
            <person name="Zupancic J."/>
            <person name="Zalar P."/>
            <person name="Gunde-Cimerman N."/>
        </authorList>
    </citation>
    <scope>NUCLEOTIDE SEQUENCE [LARGE SCALE GENOMIC DNA]</scope>
    <source>
        <strain evidence="2 3">EXF-120</strain>
    </source>
</reference>
<gene>
    <name evidence="2" type="ORF">D0859_13473</name>
</gene>
<sequence length="156" mass="17016">MRRLALFSMAIAYSTPVSVANAPAPFPPPGELATSASSAAKISPGVPPGTLTAEVLETLTVAAQRIACPGPPRVLQRDAVSVGYRHTLFCLAWDDLSKGELASAQEERTFRWESQGRPTEPNHMDLDQQFCRIALGTSRHVFRHLAPHCYGRFDDD</sequence>
<dbReference type="Proteomes" id="UP000281677">
    <property type="component" value="Unassembled WGS sequence"/>
</dbReference>
<name>A0A3M7IA75_HORWE</name>
<comment type="caution">
    <text evidence="2">The sequence shown here is derived from an EMBL/GenBank/DDBJ whole genome shotgun (WGS) entry which is preliminary data.</text>
</comment>
<evidence type="ECO:0000313" key="3">
    <source>
        <dbReference type="Proteomes" id="UP000281677"/>
    </source>
</evidence>
<dbReference type="AlphaFoldDB" id="A0A3M7IA75"/>
<dbReference type="VEuPathDB" id="FungiDB:BTJ68_09553"/>